<dbReference type="Pfam" id="PF20629">
    <property type="entry name" value="GD_AH_C"/>
    <property type="match status" value="1"/>
</dbReference>
<gene>
    <name evidence="5" type="ORF">EG244_13270</name>
</gene>
<dbReference type="Proteomes" id="UP000282125">
    <property type="component" value="Unassembled WGS sequence"/>
</dbReference>
<feature type="domain" description="D-galactarate/Altronate dehydratase second" evidence="3">
    <location>
        <begin position="5"/>
        <end position="130"/>
    </location>
</feature>
<keyword evidence="2" id="KW-0456">Lyase</keyword>
<dbReference type="AlphaFoldDB" id="A0A3P3DKN2"/>
<evidence type="ECO:0000313" key="6">
    <source>
        <dbReference type="Proteomes" id="UP000282125"/>
    </source>
</evidence>
<dbReference type="OrthoDB" id="9804574at2"/>
<dbReference type="PANTHER" id="PTHR30536:SF5">
    <property type="entry name" value="ALTRONATE DEHYDRATASE"/>
    <property type="match status" value="1"/>
</dbReference>
<name>A0A3P3DKN2_9RHOB</name>
<feature type="domain" description="D-galactarate/Altronate dehydratase C-terminal" evidence="4">
    <location>
        <begin position="141"/>
        <end position="379"/>
    </location>
</feature>
<reference evidence="5 6" key="1">
    <citation type="submission" date="2018-11" db="EMBL/GenBank/DDBJ databases">
        <title>Gemmobacter sp. nov., YIM 102744-1 draft genome.</title>
        <authorList>
            <person name="Li G."/>
            <person name="Jiang Y."/>
        </authorList>
    </citation>
    <scope>NUCLEOTIDE SEQUENCE [LARGE SCALE GENOMIC DNA]</scope>
    <source>
        <strain evidence="5 6">YIM 102744-1</strain>
    </source>
</reference>
<dbReference type="InterPro" id="IPR048332">
    <property type="entry name" value="GD_AH_C"/>
</dbReference>
<evidence type="ECO:0000256" key="2">
    <source>
        <dbReference type="ARBA" id="ARBA00023239"/>
    </source>
</evidence>
<evidence type="ECO:0000259" key="4">
    <source>
        <dbReference type="Pfam" id="PF20629"/>
    </source>
</evidence>
<dbReference type="PANTHER" id="PTHR30536">
    <property type="entry name" value="ALTRONATE/GALACTARATE DEHYDRATASE"/>
    <property type="match status" value="1"/>
</dbReference>
<comment type="caution">
    <text evidence="5">The sequence shown here is derived from an EMBL/GenBank/DDBJ whole genome shotgun (WGS) entry which is preliminary data.</text>
</comment>
<accession>A0A3P3DKN2</accession>
<evidence type="ECO:0000256" key="1">
    <source>
        <dbReference type="ARBA" id="ARBA00010986"/>
    </source>
</evidence>
<organism evidence="5 6">
    <name type="scientific">Falsigemmobacter faecalis</name>
    <dbReference type="NCBI Taxonomy" id="2488730"/>
    <lineage>
        <taxon>Bacteria</taxon>
        <taxon>Pseudomonadati</taxon>
        <taxon>Pseudomonadota</taxon>
        <taxon>Alphaproteobacteria</taxon>
        <taxon>Rhodobacterales</taxon>
        <taxon>Paracoccaceae</taxon>
        <taxon>Falsigemmobacter</taxon>
    </lineage>
</organism>
<proteinExistence type="inferred from homology"/>
<evidence type="ECO:0000313" key="5">
    <source>
        <dbReference type="EMBL" id="RRH73188.1"/>
    </source>
</evidence>
<dbReference type="GO" id="GO:0019698">
    <property type="term" value="P:D-galacturonate catabolic process"/>
    <property type="evidence" value="ECO:0007669"/>
    <property type="project" value="TreeGrafter"/>
</dbReference>
<comment type="similarity">
    <text evidence="1">Belongs to the UxaA family.</text>
</comment>
<dbReference type="EMBL" id="RRAZ01000019">
    <property type="protein sequence ID" value="RRH73188.1"/>
    <property type="molecule type" value="Genomic_DNA"/>
</dbReference>
<dbReference type="Pfam" id="PF04295">
    <property type="entry name" value="GD_AH_second"/>
    <property type="match status" value="1"/>
</dbReference>
<dbReference type="InterPro" id="IPR007392">
    <property type="entry name" value="GD_AH_second"/>
</dbReference>
<sequence>MKFQGYRRPDGRIGIRNHVLIIPTVACVNRVAMEISNRTGAATFMHPYGCTFDVEENRTTEEAFIGHGLHPNVGAVLVVSLGCETASGSKVFDAIKASGRPVERLVVQKAGGSRTTSETGVEIVSRMKAELAAQPAEEGDLSELIIALECGSSDAFSGLTANPAVGEAADIIVDAGGTVILSELTEMVGAENVLYRRGRTQEVRDSLMRRIKAYEIELSMSTEDDSGVFISPGNIEGGLTTIEEKSLGCIYKAGTRPIVEVVDYGQAPREKGVVIMDTPGYDISSVTGKVIAGAHMVLFTTGKGTPSGSAVAPVLKVASNNRVLREMPDDIDISAGDVLEGTKTLKQVGEELVDLVMRTARGEHGKAEYFAIQEFAIPNVSVLRKEVLHAELEKRNDFRFLA</sequence>
<dbReference type="GO" id="GO:0016829">
    <property type="term" value="F:lyase activity"/>
    <property type="evidence" value="ECO:0007669"/>
    <property type="project" value="UniProtKB-KW"/>
</dbReference>
<evidence type="ECO:0000259" key="3">
    <source>
        <dbReference type="Pfam" id="PF04295"/>
    </source>
</evidence>
<dbReference type="InterPro" id="IPR052172">
    <property type="entry name" value="UxaA_altronate/galactarate_dh"/>
</dbReference>
<protein>
    <submittedName>
        <fullName evidence="5">Galactonate dehydratase</fullName>
    </submittedName>
</protein>
<dbReference type="RefSeq" id="WP_124965478.1">
    <property type="nucleotide sequence ID" value="NZ_RRAZ01000019.1"/>
</dbReference>
<keyword evidence="6" id="KW-1185">Reference proteome</keyword>